<dbReference type="GO" id="GO:0004830">
    <property type="term" value="F:tryptophan-tRNA ligase activity"/>
    <property type="evidence" value="ECO:0007669"/>
    <property type="project" value="UniProtKB-UniRule"/>
</dbReference>
<evidence type="ECO:0000256" key="8">
    <source>
        <dbReference type="HAMAP-Rule" id="MF_00140"/>
    </source>
</evidence>
<dbReference type="InterPro" id="IPR024109">
    <property type="entry name" value="Trp-tRNA-ligase_bac-type"/>
</dbReference>
<dbReference type="PRINTS" id="PR01039">
    <property type="entry name" value="TRNASYNTHTRP"/>
</dbReference>
<dbReference type="InterPro" id="IPR001412">
    <property type="entry name" value="aa-tRNA-synth_I_CS"/>
</dbReference>
<dbReference type="InterPro" id="IPR050203">
    <property type="entry name" value="Trp-tRNA_synthetase"/>
</dbReference>
<evidence type="ECO:0000313" key="10">
    <source>
        <dbReference type="EMBL" id="KNH03122.1"/>
    </source>
</evidence>
<protein>
    <recommendedName>
        <fullName evidence="8">Tryptophan--tRNA ligase</fullName>
        <ecNumber evidence="8">6.1.1.2</ecNumber>
    </recommendedName>
    <alternativeName>
        <fullName evidence="8">Tryptophanyl-tRNA synthetase</fullName>
        <shortName evidence="8">TrpRS</shortName>
    </alternativeName>
</protein>
<comment type="similarity">
    <text evidence="1 8 9">Belongs to the class-I aminoacyl-tRNA synthetase family.</text>
</comment>
<dbReference type="Gene3D" id="3.40.50.620">
    <property type="entry name" value="HUPs"/>
    <property type="match status" value="1"/>
</dbReference>
<dbReference type="FunFam" id="3.40.50.620:FF:000082">
    <property type="entry name" value="MSW1p Mitochondrial tryptophanyl-tRNA synthetase"/>
    <property type="match status" value="1"/>
</dbReference>
<evidence type="ECO:0000256" key="7">
    <source>
        <dbReference type="ARBA" id="ARBA00049929"/>
    </source>
</evidence>
<evidence type="ECO:0000256" key="6">
    <source>
        <dbReference type="ARBA" id="ARBA00023146"/>
    </source>
</evidence>
<comment type="caution">
    <text evidence="10">The sequence shown here is derived from an EMBL/GenBank/DDBJ whole genome shotgun (WGS) entry which is preliminary data.</text>
</comment>
<comment type="function">
    <text evidence="8">Catalyzes the attachment of tryptophan to tRNA(Trp).</text>
</comment>
<feature type="binding site" evidence="8">
    <location>
        <begin position="12"/>
        <end position="14"/>
    </location>
    <ligand>
        <name>ATP</name>
        <dbReference type="ChEBI" id="CHEBI:30616"/>
    </ligand>
</feature>
<comment type="subunit">
    <text evidence="8">Homodimer.</text>
</comment>
<dbReference type="GO" id="GO:0005524">
    <property type="term" value="F:ATP binding"/>
    <property type="evidence" value="ECO:0007669"/>
    <property type="project" value="UniProtKB-UniRule"/>
</dbReference>
<dbReference type="PANTHER" id="PTHR43766:SF1">
    <property type="entry name" value="TRYPTOPHAN--TRNA LIGASE, MITOCHONDRIAL"/>
    <property type="match status" value="1"/>
</dbReference>
<dbReference type="EMBL" id="JYNE01000017">
    <property type="protein sequence ID" value="KNH03122.1"/>
    <property type="molecule type" value="Genomic_DNA"/>
</dbReference>
<keyword evidence="6 8" id="KW-0030">Aminoacyl-tRNA synthetase</keyword>
<feature type="binding site" evidence="8">
    <location>
        <begin position="20"/>
        <end position="21"/>
    </location>
    <ligand>
        <name>ATP</name>
        <dbReference type="ChEBI" id="CHEBI:30616"/>
    </ligand>
</feature>
<organism evidence="10 11">
    <name type="scientific">Qipengyuania citrea LAMA 915</name>
    <dbReference type="NCBI Taxonomy" id="1306953"/>
    <lineage>
        <taxon>Bacteria</taxon>
        <taxon>Pseudomonadati</taxon>
        <taxon>Pseudomonadota</taxon>
        <taxon>Alphaproteobacteria</taxon>
        <taxon>Sphingomonadales</taxon>
        <taxon>Erythrobacteraceae</taxon>
        <taxon>Qipengyuania</taxon>
    </lineage>
</organism>
<feature type="short sequence motif" description="'KMSKS' region" evidence="8">
    <location>
        <begin position="204"/>
        <end position="208"/>
    </location>
</feature>
<keyword evidence="4 8" id="KW-0067">ATP-binding</keyword>
<evidence type="ECO:0000256" key="4">
    <source>
        <dbReference type="ARBA" id="ARBA00022840"/>
    </source>
</evidence>
<evidence type="ECO:0000256" key="5">
    <source>
        <dbReference type="ARBA" id="ARBA00022917"/>
    </source>
</evidence>
<feature type="binding site" evidence="8">
    <location>
        <position position="140"/>
    </location>
    <ligand>
        <name>L-tryptophan</name>
        <dbReference type="ChEBI" id="CHEBI:57912"/>
    </ligand>
</feature>
<dbReference type="Gene3D" id="1.10.240.10">
    <property type="entry name" value="Tyrosyl-Transfer RNA Synthetase"/>
    <property type="match status" value="1"/>
</dbReference>
<dbReference type="SUPFAM" id="SSF52374">
    <property type="entry name" value="Nucleotidylyl transferase"/>
    <property type="match status" value="1"/>
</dbReference>
<dbReference type="HAMAP" id="MF_00140_B">
    <property type="entry name" value="Trp_tRNA_synth_B"/>
    <property type="match status" value="1"/>
</dbReference>
<dbReference type="GO" id="GO:0005829">
    <property type="term" value="C:cytosol"/>
    <property type="evidence" value="ECO:0007669"/>
    <property type="project" value="TreeGrafter"/>
</dbReference>
<dbReference type="InterPro" id="IPR014729">
    <property type="entry name" value="Rossmann-like_a/b/a_fold"/>
</dbReference>
<evidence type="ECO:0000256" key="1">
    <source>
        <dbReference type="ARBA" id="ARBA00005594"/>
    </source>
</evidence>
<dbReference type="Pfam" id="PF00579">
    <property type="entry name" value="tRNA-synt_1b"/>
    <property type="match status" value="1"/>
</dbReference>
<feature type="binding site" evidence="8">
    <location>
        <position position="195"/>
    </location>
    <ligand>
        <name>ATP</name>
        <dbReference type="ChEBI" id="CHEBI:30616"/>
    </ligand>
</feature>
<evidence type="ECO:0000256" key="9">
    <source>
        <dbReference type="RuleBase" id="RU363036"/>
    </source>
</evidence>
<evidence type="ECO:0000256" key="3">
    <source>
        <dbReference type="ARBA" id="ARBA00022741"/>
    </source>
</evidence>
<dbReference type="PATRIC" id="fig|1306953.7.peg.3008"/>
<feature type="binding site" evidence="8">
    <location>
        <begin position="152"/>
        <end position="154"/>
    </location>
    <ligand>
        <name>ATP</name>
        <dbReference type="ChEBI" id="CHEBI:30616"/>
    </ligand>
</feature>
<name>A0A0L1KH34_9SPHN</name>
<feature type="short sequence motif" description="'HIGH' region" evidence="8">
    <location>
        <begin position="13"/>
        <end position="21"/>
    </location>
</feature>
<proteinExistence type="inferred from homology"/>
<reference evidence="10" key="1">
    <citation type="submission" date="2015-02" db="EMBL/GenBank/DDBJ databases">
        <authorList>
            <person name="Chooi Y.-H."/>
        </authorList>
    </citation>
    <scope>NUCLEOTIDE SEQUENCE [LARGE SCALE GENOMIC DNA]</scope>
    <source>
        <strain evidence="10">LAMA 915</strain>
    </source>
</reference>
<dbReference type="Proteomes" id="UP000037446">
    <property type="component" value="Unassembled WGS sequence"/>
</dbReference>
<dbReference type="PANTHER" id="PTHR43766">
    <property type="entry name" value="TRYPTOPHAN--TRNA LIGASE, MITOCHONDRIAL"/>
    <property type="match status" value="1"/>
</dbReference>
<dbReference type="GO" id="GO:0006436">
    <property type="term" value="P:tryptophanyl-tRNA aminoacylation"/>
    <property type="evidence" value="ECO:0007669"/>
    <property type="project" value="UniProtKB-UniRule"/>
</dbReference>
<evidence type="ECO:0000313" key="11">
    <source>
        <dbReference type="Proteomes" id="UP000037446"/>
    </source>
</evidence>
<dbReference type="CDD" id="cd00806">
    <property type="entry name" value="TrpRS_core"/>
    <property type="match status" value="1"/>
</dbReference>
<sequence length="341" mass="37431">MRPDMRVVSGIQPTGNLHLGNYLGAIRNWVRMQDDMQDGEQCLFFLADLHAISMPHDPAELHRGTLEMAAAVVACGIDPHRSILFNQAQVPAHAEMQWLLNGTARMGWLNRMTQWKDKAGKNREGQSVALFAYPVLQAADVLLYQTTHVPVGEDQKQHLELARDIAQKFNNDFAGEDTPVFTLPEAITPPQAARIMSLRDGSKKMSKSDPSEMSRIELADDADTMMKKVKKAKTDPEPLPSEASGLVGRAEALNLVTIYAAVADTTVEAVLGEYGGEGFGKFKPALGELLVETLRPISTRFNELLDDREALDAILARGASQARELARPTLDATYSALGLVR</sequence>
<comment type="subcellular location">
    <subcellularLocation>
        <location evidence="8">Cytoplasm</location>
    </subcellularLocation>
</comment>
<dbReference type="AlphaFoldDB" id="A0A0L1KH34"/>
<feature type="binding site" evidence="8">
    <location>
        <begin position="204"/>
        <end position="208"/>
    </location>
    <ligand>
        <name>ATP</name>
        <dbReference type="ChEBI" id="CHEBI:30616"/>
    </ligand>
</feature>
<keyword evidence="5 8" id="KW-0648">Protein biosynthesis</keyword>
<accession>A0A0L1KH34</accession>
<evidence type="ECO:0000256" key="2">
    <source>
        <dbReference type="ARBA" id="ARBA00022598"/>
    </source>
</evidence>
<dbReference type="STRING" id="1306953.J121_2902"/>
<keyword evidence="3 8" id="KW-0547">Nucleotide-binding</keyword>
<dbReference type="EC" id="6.1.1.2" evidence="8"/>
<gene>
    <name evidence="8" type="primary">trpS</name>
    <name evidence="10" type="ORF">J121_2902</name>
</gene>
<dbReference type="NCBIfam" id="TIGR00233">
    <property type="entry name" value="trpS"/>
    <property type="match status" value="1"/>
</dbReference>
<keyword evidence="2 8" id="KW-0436">Ligase</keyword>
<dbReference type="InterPro" id="IPR002306">
    <property type="entry name" value="Trp-tRNA-ligase"/>
</dbReference>
<keyword evidence="8" id="KW-0963">Cytoplasm</keyword>
<dbReference type="PROSITE" id="PS00178">
    <property type="entry name" value="AA_TRNA_LIGASE_I"/>
    <property type="match status" value="1"/>
</dbReference>
<comment type="catalytic activity">
    <reaction evidence="7 8">
        <text>tRNA(Trp) + L-tryptophan + ATP = L-tryptophyl-tRNA(Trp) + AMP + diphosphate + H(+)</text>
        <dbReference type="Rhea" id="RHEA:24080"/>
        <dbReference type="Rhea" id="RHEA-COMP:9671"/>
        <dbReference type="Rhea" id="RHEA-COMP:9705"/>
        <dbReference type="ChEBI" id="CHEBI:15378"/>
        <dbReference type="ChEBI" id="CHEBI:30616"/>
        <dbReference type="ChEBI" id="CHEBI:33019"/>
        <dbReference type="ChEBI" id="CHEBI:57912"/>
        <dbReference type="ChEBI" id="CHEBI:78442"/>
        <dbReference type="ChEBI" id="CHEBI:78535"/>
        <dbReference type="ChEBI" id="CHEBI:456215"/>
        <dbReference type="EC" id="6.1.1.2"/>
    </reaction>
</comment>
<dbReference type="InterPro" id="IPR002305">
    <property type="entry name" value="aa-tRNA-synth_Ic"/>
</dbReference>